<dbReference type="EMBL" id="WNKQ01000002">
    <property type="protein sequence ID" value="KAF5853380.1"/>
    <property type="molecule type" value="Genomic_DNA"/>
</dbReference>
<comment type="similarity">
    <text evidence="1">Belongs to the tpcK family.</text>
</comment>
<gene>
    <name evidence="3" type="ORF">GGP41_001975</name>
</gene>
<evidence type="ECO:0000313" key="4">
    <source>
        <dbReference type="Proteomes" id="UP000624244"/>
    </source>
</evidence>
<dbReference type="Pfam" id="PF07110">
    <property type="entry name" value="EthD"/>
    <property type="match status" value="1"/>
</dbReference>
<comment type="caution">
    <text evidence="3">The sequence shown here is derived from an EMBL/GenBank/DDBJ whole genome shotgun (WGS) entry which is preliminary data.</text>
</comment>
<accession>A0A8H6E0E6</accession>
<evidence type="ECO:0000259" key="2">
    <source>
        <dbReference type="Pfam" id="PF07110"/>
    </source>
</evidence>
<proteinExistence type="inferred from homology"/>
<name>A0A8H6E0E6_COCSA</name>
<dbReference type="InterPro" id="IPR011008">
    <property type="entry name" value="Dimeric_a/b-barrel"/>
</dbReference>
<organism evidence="3 4">
    <name type="scientific">Cochliobolus sativus</name>
    <name type="common">Common root rot and spot blotch fungus</name>
    <name type="synonym">Bipolaris sorokiniana</name>
    <dbReference type="NCBI Taxonomy" id="45130"/>
    <lineage>
        <taxon>Eukaryota</taxon>
        <taxon>Fungi</taxon>
        <taxon>Dikarya</taxon>
        <taxon>Ascomycota</taxon>
        <taxon>Pezizomycotina</taxon>
        <taxon>Dothideomycetes</taxon>
        <taxon>Pleosporomycetidae</taxon>
        <taxon>Pleosporales</taxon>
        <taxon>Pleosporineae</taxon>
        <taxon>Pleosporaceae</taxon>
        <taxon>Bipolaris</taxon>
    </lineage>
</organism>
<dbReference type="Gene3D" id="3.30.70.100">
    <property type="match status" value="1"/>
</dbReference>
<evidence type="ECO:0000256" key="1">
    <source>
        <dbReference type="ARBA" id="ARBA00005986"/>
    </source>
</evidence>
<dbReference type="SUPFAM" id="SSF54909">
    <property type="entry name" value="Dimeric alpha+beta barrel"/>
    <property type="match status" value="1"/>
</dbReference>
<sequence length="141" mass="15910">MTITVMVFYTRRPEVTPEDFQSHIEQVHLPIYLEVFSGNRPLSFTIRYTERVSSGTGDRLGAVTSMTGRADPEDPVVLIGEPKELGWDAVSEMIFRDELHIQQCLAVMNGSGGERIKEDEDMFAILDKTKAIIMTEKSVLM</sequence>
<feature type="domain" description="EthD" evidence="2">
    <location>
        <begin position="12"/>
        <end position="124"/>
    </location>
</feature>
<protein>
    <recommendedName>
        <fullName evidence="2">EthD domain-containing protein</fullName>
    </recommendedName>
</protein>
<dbReference type="OMA" id="ENHIPLM"/>
<dbReference type="Proteomes" id="UP000624244">
    <property type="component" value="Unassembled WGS sequence"/>
</dbReference>
<reference evidence="3" key="1">
    <citation type="submission" date="2019-11" db="EMBL/GenBank/DDBJ databases">
        <title>Bipolaris sorokiniana Genome sequencing.</title>
        <authorList>
            <person name="Wang H."/>
        </authorList>
    </citation>
    <scope>NUCLEOTIDE SEQUENCE</scope>
</reference>
<evidence type="ECO:0000313" key="3">
    <source>
        <dbReference type="EMBL" id="KAF5853380.1"/>
    </source>
</evidence>
<dbReference type="AlphaFoldDB" id="A0A8H6E0E6"/>
<dbReference type="InterPro" id="IPR009799">
    <property type="entry name" value="EthD_dom"/>
</dbReference>
<dbReference type="GO" id="GO:0016491">
    <property type="term" value="F:oxidoreductase activity"/>
    <property type="evidence" value="ECO:0007669"/>
    <property type="project" value="InterPro"/>
</dbReference>